<sequence>MSNDKRKKEWILFKESSKTEKEQSRSCLLQRNFKSNKKAIDKKLIRKSNEKGEHKERASHLIPSDRVIRRENVKRVLKGKEVINKLLTITKKLIRKRQLEVYTDGSMINSKKGLDQTRLGAE</sequence>
<proteinExistence type="predicted"/>
<accession>A0ABN7VYI3</accession>
<protein>
    <submittedName>
        <fullName evidence="1">3218_t:CDS:1</fullName>
    </submittedName>
</protein>
<evidence type="ECO:0000313" key="2">
    <source>
        <dbReference type="Proteomes" id="UP000789901"/>
    </source>
</evidence>
<dbReference type="Proteomes" id="UP000789901">
    <property type="component" value="Unassembled WGS sequence"/>
</dbReference>
<evidence type="ECO:0000313" key="1">
    <source>
        <dbReference type="EMBL" id="CAG8806921.1"/>
    </source>
</evidence>
<name>A0ABN7VYI3_GIGMA</name>
<organism evidence="1 2">
    <name type="scientific">Gigaspora margarita</name>
    <dbReference type="NCBI Taxonomy" id="4874"/>
    <lineage>
        <taxon>Eukaryota</taxon>
        <taxon>Fungi</taxon>
        <taxon>Fungi incertae sedis</taxon>
        <taxon>Mucoromycota</taxon>
        <taxon>Glomeromycotina</taxon>
        <taxon>Glomeromycetes</taxon>
        <taxon>Diversisporales</taxon>
        <taxon>Gigasporaceae</taxon>
        <taxon>Gigaspora</taxon>
    </lineage>
</organism>
<dbReference type="EMBL" id="CAJVQB010025677">
    <property type="protein sequence ID" value="CAG8806921.1"/>
    <property type="molecule type" value="Genomic_DNA"/>
</dbReference>
<gene>
    <name evidence="1" type="ORF">GMARGA_LOCUS24398</name>
</gene>
<reference evidence="1 2" key="1">
    <citation type="submission" date="2021-06" db="EMBL/GenBank/DDBJ databases">
        <authorList>
            <person name="Kallberg Y."/>
            <person name="Tangrot J."/>
            <person name="Rosling A."/>
        </authorList>
    </citation>
    <scope>NUCLEOTIDE SEQUENCE [LARGE SCALE GENOMIC DNA]</scope>
    <source>
        <strain evidence="1 2">120-4 pot B 10/14</strain>
    </source>
</reference>
<comment type="caution">
    <text evidence="1">The sequence shown here is derived from an EMBL/GenBank/DDBJ whole genome shotgun (WGS) entry which is preliminary data.</text>
</comment>
<keyword evidence="2" id="KW-1185">Reference proteome</keyword>